<dbReference type="PATRIC" id="fig|457404.5.peg.2255"/>
<dbReference type="HOGENOM" id="CLU_753887_0_0_0"/>
<dbReference type="InterPro" id="IPR035897">
    <property type="entry name" value="Toll_tir_struct_dom_sf"/>
</dbReference>
<accession>S2LPX3</accession>
<dbReference type="GO" id="GO:0007165">
    <property type="term" value="P:signal transduction"/>
    <property type="evidence" value="ECO:0007669"/>
    <property type="project" value="InterPro"/>
</dbReference>
<sequence>MKIFISYNWKNEDEMKIIDEAFKKKGIIPTLDKRDLKYKQSLEEFMEQIREHDFAILLISHNYLLSENCMYEFLQVLKERTYRDKILPIILVNDFFNGDLKMYYIKEWRIKKVELENKIKNFVADNILEDLSDHIEKLKKYKAIENDIGDIISNLQKSKMITFTEEEQNNFKTLFEEIGIDNNINFSNISTDRTNKGLKKQLEPVIENYIGSHTVTDEEINKLFEPVVEKPQKKNIDFKMEKEKFLKGFIDDDVALYIKFLSDKDILCKFIVKYGKKSVEGVSKAVILLNKTSQKQVMTNILDSHQEATGYCGWDNYDLFGFIALEVYHSSDDKVIQDLAHSIIKNCSYYRQHFEDILQQIDMEEYI</sequence>
<keyword evidence="3" id="KW-1185">Reference proteome</keyword>
<dbReference type="Gene3D" id="3.40.50.10140">
    <property type="entry name" value="Toll/interleukin-1 receptor homology (TIR) domain"/>
    <property type="match status" value="1"/>
</dbReference>
<evidence type="ECO:0000313" key="2">
    <source>
        <dbReference type="EMBL" id="EPC09073.1"/>
    </source>
</evidence>
<protein>
    <recommendedName>
        <fullName evidence="1">TIR domain-containing protein</fullName>
    </recommendedName>
</protein>
<dbReference type="Pfam" id="PF13676">
    <property type="entry name" value="TIR_2"/>
    <property type="match status" value="1"/>
</dbReference>
<dbReference type="SUPFAM" id="SSF52200">
    <property type="entry name" value="Toll/Interleukin receptor TIR domain"/>
    <property type="match status" value="1"/>
</dbReference>
<dbReference type="PROSITE" id="PS50104">
    <property type="entry name" value="TIR"/>
    <property type="match status" value="1"/>
</dbReference>
<comment type="caution">
    <text evidence="2">The sequence shown here is derived from an EMBL/GenBank/DDBJ whole genome shotgun (WGS) entry which is preliminary data.</text>
</comment>
<gene>
    <name evidence="2" type="ORF">HMPREF0402_04216</name>
</gene>
<evidence type="ECO:0000259" key="1">
    <source>
        <dbReference type="PROSITE" id="PS50104"/>
    </source>
</evidence>
<reference evidence="2 3" key="1">
    <citation type="submission" date="2012-07" db="EMBL/GenBank/DDBJ databases">
        <title>The Genome Sequence of Fusobacterium ulcerans 12_1B.</title>
        <authorList>
            <consortium name="The Broad Institute Genome Sequencing Platform"/>
            <person name="Earl A."/>
            <person name="Ward D."/>
            <person name="Feldgarden M."/>
            <person name="Gevers D."/>
            <person name="Strauss J."/>
            <person name="Ambrose C.E."/>
            <person name="Allen-Vercoe E."/>
            <person name="Walker B."/>
            <person name="Young S.K."/>
            <person name="Zeng Q."/>
            <person name="Gargeya S."/>
            <person name="Fitzgerald M."/>
            <person name="Haas B."/>
            <person name="Abouelleil A."/>
            <person name="Alvarado L."/>
            <person name="Arachchi H.M."/>
            <person name="Berlin A.M."/>
            <person name="Chapman S.B."/>
            <person name="Goldberg J."/>
            <person name="Griggs A."/>
            <person name="Gujja S."/>
            <person name="Hansen M."/>
            <person name="Howarth C."/>
            <person name="Imamovic A."/>
            <person name="Larimer J."/>
            <person name="McCowen C."/>
            <person name="Montmayeur A."/>
            <person name="Murphy C."/>
            <person name="Neiman D."/>
            <person name="Pearson M."/>
            <person name="Priest M."/>
            <person name="Roberts A."/>
            <person name="Saif S."/>
            <person name="Shea T."/>
            <person name="Sisk P."/>
            <person name="Sykes S."/>
            <person name="Wortman J."/>
            <person name="Nusbaum C."/>
            <person name="Birren B."/>
        </authorList>
    </citation>
    <scope>NUCLEOTIDE SEQUENCE [LARGE SCALE GENOMIC DNA]</scope>
    <source>
        <strain evidence="2 3">12_1B</strain>
    </source>
</reference>
<name>S2LPX3_9FUSO</name>
<dbReference type="AlphaFoldDB" id="S2LPX3"/>
<dbReference type="EMBL" id="AGWJ02000021">
    <property type="protein sequence ID" value="EPC09073.1"/>
    <property type="molecule type" value="Genomic_DNA"/>
</dbReference>
<evidence type="ECO:0000313" key="3">
    <source>
        <dbReference type="Proteomes" id="UP000003233"/>
    </source>
</evidence>
<dbReference type="Proteomes" id="UP000003233">
    <property type="component" value="Unassembled WGS sequence"/>
</dbReference>
<proteinExistence type="predicted"/>
<feature type="domain" description="TIR" evidence="1">
    <location>
        <begin position="1"/>
        <end position="131"/>
    </location>
</feature>
<dbReference type="InterPro" id="IPR000157">
    <property type="entry name" value="TIR_dom"/>
</dbReference>
<organism evidence="2 3">
    <name type="scientific">Fusobacterium ulcerans 12-1B</name>
    <dbReference type="NCBI Taxonomy" id="457404"/>
    <lineage>
        <taxon>Bacteria</taxon>
        <taxon>Fusobacteriati</taxon>
        <taxon>Fusobacteriota</taxon>
        <taxon>Fusobacteriia</taxon>
        <taxon>Fusobacteriales</taxon>
        <taxon>Fusobacteriaceae</taxon>
        <taxon>Fusobacterium</taxon>
    </lineage>
</organism>